<dbReference type="InterPro" id="IPR027945">
    <property type="entry name" value="SseB_C"/>
</dbReference>
<gene>
    <name evidence="3" type="primary">sseB</name>
    <name evidence="3" type="ORF">K6K13_15275</name>
</gene>
<organism evidence="3 4">
    <name type="scientific">Symbiopectobacterium purcellii</name>
    <dbReference type="NCBI Taxonomy" id="2871826"/>
    <lineage>
        <taxon>Bacteria</taxon>
        <taxon>Pseudomonadati</taxon>
        <taxon>Pseudomonadota</taxon>
        <taxon>Gammaproteobacteria</taxon>
        <taxon>Enterobacterales</taxon>
        <taxon>Enterobacteriaceae</taxon>
    </lineage>
</organism>
<evidence type="ECO:0000313" key="3">
    <source>
        <dbReference type="EMBL" id="QZN98103.1"/>
    </source>
</evidence>
<dbReference type="RefSeq" id="WP_222161123.1">
    <property type="nucleotide sequence ID" value="NZ_CP081864.1"/>
</dbReference>
<dbReference type="NCBIfam" id="NF008624">
    <property type="entry name" value="PRK11611.1"/>
    <property type="match status" value="1"/>
</dbReference>
<feature type="domain" description="SseB protein N-terminal" evidence="1">
    <location>
        <begin position="9"/>
        <end position="126"/>
    </location>
</feature>
<proteinExistence type="predicted"/>
<evidence type="ECO:0000259" key="2">
    <source>
        <dbReference type="Pfam" id="PF14581"/>
    </source>
</evidence>
<protein>
    <submittedName>
        <fullName evidence="3">Enhanced serine sensitivity protein SseB</fullName>
    </submittedName>
</protein>
<feature type="domain" description="SseB protein C-terminal" evidence="2">
    <location>
        <begin position="144"/>
        <end position="250"/>
    </location>
</feature>
<evidence type="ECO:0000313" key="4">
    <source>
        <dbReference type="Proteomes" id="UP000825886"/>
    </source>
</evidence>
<keyword evidence="4" id="KW-1185">Reference proteome</keyword>
<accession>A0ABX9ATT0</accession>
<dbReference type="Pfam" id="PF14581">
    <property type="entry name" value="SseB_C"/>
    <property type="match status" value="1"/>
</dbReference>
<sequence>MTFTPQNKLEEVLMKAATEPAHRPEFFTELMDATVYIIGNSDDASEQGASTLPVGSQVEIQHWEKPDGSTAIPFFSSLEALQMAISTEAAFLALPARSLFELTQGQTLFLNPKLPYGKEFLPQEVEHMLAGEGNGFVHSRVVDEPVEVHLSLPEPSPDQMIDSLTQLLAKHRPVRRAWVAQIQEGDAEPNLLIGLELVDLNEVEAVIQAVGTVASDTVVGDQPVDICIVDKEEKGGVSHYFLHHATPFYEHKWGSFLREFKQTGKA</sequence>
<dbReference type="InterPro" id="IPR009839">
    <property type="entry name" value="SseB_N"/>
</dbReference>
<dbReference type="Pfam" id="PF07179">
    <property type="entry name" value="SseB"/>
    <property type="match status" value="1"/>
</dbReference>
<evidence type="ECO:0000259" key="1">
    <source>
        <dbReference type="Pfam" id="PF07179"/>
    </source>
</evidence>
<dbReference type="EMBL" id="CP081864">
    <property type="protein sequence ID" value="QZN98103.1"/>
    <property type="molecule type" value="Genomic_DNA"/>
</dbReference>
<dbReference type="Proteomes" id="UP000825886">
    <property type="component" value="Chromosome"/>
</dbReference>
<name>A0ABX9ATT0_9ENTR</name>
<reference evidence="3 4" key="1">
    <citation type="submission" date="2021-08" db="EMBL/GenBank/DDBJ databases">
        <title>Culture and genomic analysis of Symbiopectobacterium purcellii sp. nov. gen. nov., isolated from the leafhopper Empoasca decipiens.</title>
        <authorList>
            <person name="Nadal-Jimenez P."/>
            <person name="Siozios S."/>
            <person name="Halliday N."/>
            <person name="Camara M."/>
            <person name="Hurst G.D.D."/>
        </authorList>
    </citation>
    <scope>NUCLEOTIDE SEQUENCE [LARGE SCALE GENOMIC DNA]</scope>
    <source>
        <strain evidence="3 4">SyEd1</strain>
    </source>
</reference>